<protein>
    <recommendedName>
        <fullName evidence="1">DUF7745 domain-containing protein</fullName>
    </recommendedName>
</protein>
<dbReference type="EMBL" id="JAHUZN010000012">
    <property type="protein sequence ID" value="KAG8474300.1"/>
    <property type="molecule type" value="Genomic_DNA"/>
</dbReference>
<dbReference type="AlphaFoldDB" id="A0A8J5YB22"/>
<comment type="caution">
    <text evidence="2">The sequence shown here is derived from an EMBL/GenBank/DDBJ whole genome shotgun (WGS) entry which is preliminary data.</text>
</comment>
<name>A0A8J5YB22_9ROSI</name>
<feature type="domain" description="DUF7745" evidence="1">
    <location>
        <begin position="8"/>
        <end position="188"/>
    </location>
</feature>
<dbReference type="Proteomes" id="UP000701853">
    <property type="component" value="Chromosome 12"/>
</dbReference>
<dbReference type="PANTHER" id="PTHR48200:SF1">
    <property type="entry name" value="AMINOTRANSFERASE-LIKE PLANT MOBILE DOMAIN-CONTAINING PROTEIN"/>
    <property type="match status" value="1"/>
</dbReference>
<sequence>MNDIWAQWDDKARHLFFQTYGDLSYLLEIKVDKHLFRAMVQFWNPAYSCFTFGKVDVVPTLEEYTTLLRCPRIQGNKAYVRPASLSIFVRKLVMIIGMSEQWAVARVQQKDDSKCIPWAILRDLILTHPDVKKKVNVLALSIYGLVIFPKAIGHIDEAVADLFDRIGKQNTPVLATLAEMFRSLKYMSESCHFWKLEKVPCRVFFEGYSPLKEVATTLRREDSTEESFDWVSLPEICGVIGYAPLLVLRQYKAGQFR</sequence>
<dbReference type="Pfam" id="PF24924">
    <property type="entry name" value="DUF7745"/>
    <property type="match status" value="1"/>
</dbReference>
<accession>A0A8J5YB22</accession>
<evidence type="ECO:0000259" key="1">
    <source>
        <dbReference type="Pfam" id="PF24924"/>
    </source>
</evidence>
<dbReference type="PANTHER" id="PTHR48200">
    <property type="entry name" value="PROTEIN, PUTATIVE-RELATED"/>
    <property type="match status" value="1"/>
</dbReference>
<gene>
    <name evidence="2" type="ORF">CXB51_033943</name>
</gene>
<reference evidence="2 3" key="1">
    <citation type="journal article" date="2021" name="bioRxiv">
        <title>The Gossypium anomalum genome as a resource for cotton improvement and evolutionary analysis of hybrid incompatibility.</title>
        <authorList>
            <person name="Grover C.E."/>
            <person name="Yuan D."/>
            <person name="Arick M.A."/>
            <person name="Miller E.R."/>
            <person name="Hu G."/>
            <person name="Peterson D.G."/>
            <person name="Wendel J.F."/>
            <person name="Udall J.A."/>
        </authorList>
    </citation>
    <scope>NUCLEOTIDE SEQUENCE [LARGE SCALE GENOMIC DNA]</scope>
    <source>
        <strain evidence="2">JFW-Udall</strain>
        <tissue evidence="2">Leaf</tissue>
    </source>
</reference>
<keyword evidence="3" id="KW-1185">Reference proteome</keyword>
<evidence type="ECO:0000313" key="3">
    <source>
        <dbReference type="Proteomes" id="UP000701853"/>
    </source>
</evidence>
<dbReference type="InterPro" id="IPR056647">
    <property type="entry name" value="DUF7745"/>
</dbReference>
<organism evidence="2 3">
    <name type="scientific">Gossypium anomalum</name>
    <dbReference type="NCBI Taxonomy" id="47600"/>
    <lineage>
        <taxon>Eukaryota</taxon>
        <taxon>Viridiplantae</taxon>
        <taxon>Streptophyta</taxon>
        <taxon>Embryophyta</taxon>
        <taxon>Tracheophyta</taxon>
        <taxon>Spermatophyta</taxon>
        <taxon>Magnoliopsida</taxon>
        <taxon>eudicotyledons</taxon>
        <taxon>Gunneridae</taxon>
        <taxon>Pentapetalae</taxon>
        <taxon>rosids</taxon>
        <taxon>malvids</taxon>
        <taxon>Malvales</taxon>
        <taxon>Malvaceae</taxon>
        <taxon>Malvoideae</taxon>
        <taxon>Gossypium</taxon>
    </lineage>
</organism>
<evidence type="ECO:0000313" key="2">
    <source>
        <dbReference type="EMBL" id="KAG8474300.1"/>
    </source>
</evidence>
<proteinExistence type="predicted"/>